<evidence type="ECO:0000256" key="9">
    <source>
        <dbReference type="ARBA" id="ARBA00023136"/>
    </source>
</evidence>
<comment type="caution">
    <text evidence="11">The sequence shown here is derived from an EMBL/GenBank/DDBJ whole genome shotgun (WGS) entry which is preliminary data.</text>
</comment>
<dbReference type="GO" id="GO:0012505">
    <property type="term" value="C:endomembrane system"/>
    <property type="evidence" value="ECO:0007669"/>
    <property type="project" value="UniProtKB-SubCell"/>
</dbReference>
<dbReference type="Proteomes" id="UP001157418">
    <property type="component" value="Unassembled WGS sequence"/>
</dbReference>
<reference evidence="11 12" key="1">
    <citation type="submission" date="2022-01" db="EMBL/GenBank/DDBJ databases">
        <authorList>
            <person name="Xiong W."/>
            <person name="Schranz E."/>
        </authorList>
    </citation>
    <scope>NUCLEOTIDE SEQUENCE [LARGE SCALE GENOMIC DNA]</scope>
</reference>
<evidence type="ECO:0000256" key="6">
    <source>
        <dbReference type="ARBA" id="ARBA00022967"/>
    </source>
</evidence>
<keyword evidence="12" id="KW-1185">Reference proteome</keyword>
<organism evidence="11 12">
    <name type="scientific">Lactuca virosa</name>
    <dbReference type="NCBI Taxonomy" id="75947"/>
    <lineage>
        <taxon>Eukaryota</taxon>
        <taxon>Viridiplantae</taxon>
        <taxon>Streptophyta</taxon>
        <taxon>Embryophyta</taxon>
        <taxon>Tracheophyta</taxon>
        <taxon>Spermatophyta</taxon>
        <taxon>Magnoliopsida</taxon>
        <taxon>eudicotyledons</taxon>
        <taxon>Gunneridae</taxon>
        <taxon>Pentapetalae</taxon>
        <taxon>asterids</taxon>
        <taxon>campanulids</taxon>
        <taxon>Asterales</taxon>
        <taxon>Asteraceae</taxon>
        <taxon>Cichorioideae</taxon>
        <taxon>Cichorieae</taxon>
        <taxon>Lactucinae</taxon>
        <taxon>Lactuca</taxon>
    </lineage>
</organism>
<keyword evidence="3" id="KW-0813">Transport</keyword>
<evidence type="ECO:0000256" key="1">
    <source>
        <dbReference type="ARBA" id="ARBA00004127"/>
    </source>
</evidence>
<keyword evidence="6" id="KW-1278">Translocase</keyword>
<keyword evidence="4 10" id="KW-0812">Transmembrane</keyword>
<keyword evidence="9 10" id="KW-0472">Membrane</keyword>
<dbReference type="GO" id="GO:0004427">
    <property type="term" value="F:inorganic diphosphate phosphatase activity"/>
    <property type="evidence" value="ECO:0007669"/>
    <property type="project" value="InterPro"/>
</dbReference>
<dbReference type="GO" id="GO:0016020">
    <property type="term" value="C:membrane"/>
    <property type="evidence" value="ECO:0007669"/>
    <property type="project" value="InterPro"/>
</dbReference>
<evidence type="ECO:0000256" key="10">
    <source>
        <dbReference type="SAM" id="Phobius"/>
    </source>
</evidence>
<evidence type="ECO:0000256" key="8">
    <source>
        <dbReference type="ARBA" id="ARBA00023065"/>
    </source>
</evidence>
<gene>
    <name evidence="11" type="ORF">LVIROSA_LOCUS34634</name>
</gene>
<dbReference type="GO" id="GO:0009678">
    <property type="term" value="F:diphosphate hydrolysis-driven proton transmembrane transporter activity"/>
    <property type="evidence" value="ECO:0007669"/>
    <property type="project" value="UniProtKB-EC"/>
</dbReference>
<dbReference type="EMBL" id="CAKMRJ010005634">
    <property type="protein sequence ID" value="CAH1449129.1"/>
    <property type="molecule type" value="Genomic_DNA"/>
</dbReference>
<evidence type="ECO:0000256" key="5">
    <source>
        <dbReference type="ARBA" id="ARBA00022842"/>
    </source>
</evidence>
<evidence type="ECO:0000313" key="11">
    <source>
        <dbReference type="EMBL" id="CAH1449129.1"/>
    </source>
</evidence>
<evidence type="ECO:0000256" key="4">
    <source>
        <dbReference type="ARBA" id="ARBA00022692"/>
    </source>
</evidence>
<evidence type="ECO:0000313" key="12">
    <source>
        <dbReference type="Proteomes" id="UP001157418"/>
    </source>
</evidence>
<evidence type="ECO:0000256" key="2">
    <source>
        <dbReference type="ARBA" id="ARBA00013242"/>
    </source>
</evidence>
<keyword evidence="7 10" id="KW-1133">Transmembrane helix</keyword>
<feature type="transmembrane region" description="Helical" evidence="10">
    <location>
        <begin position="14"/>
        <end position="34"/>
    </location>
</feature>
<keyword evidence="8" id="KW-0406">Ion transport</keyword>
<evidence type="ECO:0000256" key="7">
    <source>
        <dbReference type="ARBA" id="ARBA00022989"/>
    </source>
</evidence>
<sequence length="167" mass="18986">MGTSLILSDLGTEIIIPVCALVGIVFSLFQWFLVSKVKLSLDGPGGKNAFTESLIEEEEGINDHNVVQKCAEIQNAISEGATSFLLTEYKYSTMYIQHHQAMQACSFHSHLQHCILYPRGCNLCYLWFSWNEKLPHMQMPELPLRQEKVLERLSLLHSVLELSWDSS</sequence>
<keyword evidence="5" id="KW-0460">Magnesium</keyword>
<proteinExistence type="predicted"/>
<name>A0AAU9PG30_9ASTR</name>
<dbReference type="AlphaFoldDB" id="A0AAU9PG30"/>
<dbReference type="PANTHER" id="PTHR31998">
    <property type="entry name" value="K(+)-INSENSITIVE PYROPHOSPHATE-ENERGIZED PROTON PUMP"/>
    <property type="match status" value="1"/>
</dbReference>
<dbReference type="EC" id="7.1.3.1" evidence="2"/>
<evidence type="ECO:0000256" key="3">
    <source>
        <dbReference type="ARBA" id="ARBA00022448"/>
    </source>
</evidence>
<dbReference type="InterPro" id="IPR004131">
    <property type="entry name" value="PPase-energised_H-pump"/>
</dbReference>
<protein>
    <recommendedName>
        <fullName evidence="2">H(+)-exporting diphosphatase</fullName>
        <ecNumber evidence="2">7.1.3.1</ecNumber>
    </recommendedName>
</protein>
<comment type="subcellular location">
    <subcellularLocation>
        <location evidence="1">Endomembrane system</location>
        <topology evidence="1">Multi-pass membrane protein</topology>
    </subcellularLocation>
</comment>
<accession>A0AAU9PG30</accession>